<dbReference type="PANTHER" id="PTHR38134:SF2">
    <property type="entry name" value="GALACTOKINASE"/>
    <property type="match status" value="1"/>
</dbReference>
<dbReference type="OrthoDB" id="1684102at2759"/>
<comment type="caution">
    <text evidence="1">The sequence shown here is derived from an EMBL/GenBank/DDBJ whole genome shotgun (WGS) entry which is preliminary data.</text>
</comment>
<protein>
    <submittedName>
        <fullName evidence="1">Uncharacterized protein</fullName>
    </submittedName>
</protein>
<proteinExistence type="predicted"/>
<dbReference type="AlphaFoldDB" id="A0A8H7ZNA2"/>
<organism evidence="1 2">
    <name type="scientific">Olpidium bornovanus</name>
    <dbReference type="NCBI Taxonomy" id="278681"/>
    <lineage>
        <taxon>Eukaryota</taxon>
        <taxon>Fungi</taxon>
        <taxon>Fungi incertae sedis</taxon>
        <taxon>Olpidiomycota</taxon>
        <taxon>Olpidiomycotina</taxon>
        <taxon>Olpidiomycetes</taxon>
        <taxon>Olpidiales</taxon>
        <taxon>Olpidiaceae</taxon>
        <taxon>Olpidium</taxon>
    </lineage>
</organism>
<name>A0A8H7ZNA2_9FUNG</name>
<keyword evidence="2" id="KW-1185">Reference proteome</keyword>
<dbReference type="PANTHER" id="PTHR38134">
    <property type="entry name" value="SLR1395 PROTEIN"/>
    <property type="match status" value="1"/>
</dbReference>
<reference evidence="1 2" key="1">
    <citation type="journal article" name="Sci. Rep.">
        <title>Genome-scale phylogenetic analyses confirm Olpidium as the closest living zoosporic fungus to the non-flagellated, terrestrial fungi.</title>
        <authorList>
            <person name="Chang Y."/>
            <person name="Rochon D."/>
            <person name="Sekimoto S."/>
            <person name="Wang Y."/>
            <person name="Chovatia M."/>
            <person name="Sandor L."/>
            <person name="Salamov A."/>
            <person name="Grigoriev I.V."/>
            <person name="Stajich J.E."/>
            <person name="Spatafora J.W."/>
        </authorList>
    </citation>
    <scope>NUCLEOTIDE SEQUENCE [LARGE SCALE GENOMIC DNA]</scope>
    <source>
        <strain evidence="1">S191</strain>
    </source>
</reference>
<accession>A0A8H7ZNA2</accession>
<evidence type="ECO:0000313" key="2">
    <source>
        <dbReference type="Proteomes" id="UP000673691"/>
    </source>
</evidence>
<sequence length="300" mass="31533">MIICFYVSGHGKPRVHVRFSAPRVAPAASGGAAAISPAQPRPESRVSCPHPNRLPAQTPVIAGLLALPGDHQVHVASTAPEFIFLQELRRAPRWSYRSAAVEPEVAQPTAYTVDNEGTAGNLLRFLAARADLLDAEAEWLKSVGAHAVAYEGIHSLCASSGATGDHLDKALENAVRIVRADYAAASALVCLPGHLPGLAPAFDGHSFLREAGVLTEDLPAPDSADPSPRPRLVLAPLVALPVRQPKEAVLEFLGIPPEARLKRILLVNFGGQNLGPQDVLPSLPEGWVALVCGPAAGLAQ</sequence>
<feature type="non-terminal residue" evidence="1">
    <location>
        <position position="300"/>
    </location>
</feature>
<evidence type="ECO:0000313" key="1">
    <source>
        <dbReference type="EMBL" id="KAG5456479.1"/>
    </source>
</evidence>
<dbReference type="EMBL" id="JAEFCI010011676">
    <property type="protein sequence ID" value="KAG5456479.1"/>
    <property type="molecule type" value="Genomic_DNA"/>
</dbReference>
<gene>
    <name evidence="1" type="ORF">BJ554DRAFT_3775</name>
</gene>
<dbReference type="Proteomes" id="UP000673691">
    <property type="component" value="Unassembled WGS sequence"/>
</dbReference>
<dbReference type="InterPro" id="IPR053205">
    <property type="entry name" value="GHMP_kinase_L-arabinokinase"/>
</dbReference>